<gene>
    <name evidence="1" type="ORF">A9458_01745</name>
</gene>
<proteinExistence type="predicted"/>
<evidence type="ECO:0000313" key="1">
    <source>
        <dbReference type="EMBL" id="EAK9993585.1"/>
    </source>
</evidence>
<dbReference type="EMBL" id="AACKNS010000002">
    <property type="protein sequence ID" value="EAK9993585.1"/>
    <property type="molecule type" value="Genomic_DNA"/>
</dbReference>
<evidence type="ECO:0008006" key="3">
    <source>
        <dbReference type="Google" id="ProtNLM"/>
    </source>
</evidence>
<comment type="caution">
    <text evidence="1">The sequence shown here is derived from an EMBL/GenBank/DDBJ whole genome shotgun (WGS) entry which is preliminary data.</text>
</comment>
<dbReference type="RefSeq" id="WP_087690217.1">
    <property type="nucleotide sequence ID" value="NZ_JAHCYR010000001.1"/>
</dbReference>
<dbReference type="AlphaFoldDB" id="A0A6L1KVI6"/>
<dbReference type="Proteomes" id="UP000476009">
    <property type="component" value="Unassembled WGS sequence"/>
</dbReference>
<organism evidence="1 2">
    <name type="scientific">Campylobacter lari</name>
    <dbReference type="NCBI Taxonomy" id="201"/>
    <lineage>
        <taxon>Bacteria</taxon>
        <taxon>Pseudomonadati</taxon>
        <taxon>Campylobacterota</taxon>
        <taxon>Epsilonproteobacteria</taxon>
        <taxon>Campylobacterales</taxon>
        <taxon>Campylobacteraceae</taxon>
        <taxon>Campylobacter</taxon>
    </lineage>
</organism>
<protein>
    <recommendedName>
        <fullName evidence="3">Replication initiation protein</fullName>
    </recommendedName>
</protein>
<sequence length="296" mass="35184">MNNKISPIDELFNRVGLDSVSFIIPKLAFEKFLRKFDFKKHINKTTRNLQLKEYCDDKFKSHNAKDKKAPFEIKYINFIKGNKSLSNTAIILYNSKKALAKAKKNKKAKGYYIEIIINGINQPSKNIAKETMAFLTRLLRRFKTDSVDLSLDFSGNFDMKKQSVRQAIDTFKNLDIKGDFVEYNQSFYINNVKYKQLSQLNRLILYDKFHKQKNYHKQNINEKFCKWRRLELRLNIKNKLMRSLDTIKEALKLFSLFLKSLNNQNITRKFLNYQFSVFKDLRKNKHIKALNLFNSV</sequence>
<reference evidence="1 2" key="1">
    <citation type="submission" date="2018-05" db="EMBL/GenBank/DDBJ databases">
        <authorList>
            <consortium name="PulseNet: The National Subtyping Network for Foodborne Disease Surveillance"/>
            <person name="Tarr C.L."/>
            <person name="Trees E."/>
            <person name="Katz L.S."/>
            <person name="Carleton-Romer H.A."/>
            <person name="Stroika S."/>
            <person name="Kucerova Z."/>
            <person name="Roache K.F."/>
            <person name="Sabol A.L."/>
            <person name="Besser J."/>
            <person name="Gerner-Smidt P."/>
        </authorList>
    </citation>
    <scope>NUCLEOTIDE SEQUENCE [LARGE SCALE GENOMIC DNA]</scope>
    <source>
        <strain evidence="1 2">D5625</strain>
    </source>
</reference>
<name>A0A6L1KVI6_CAMLA</name>
<accession>A0A6L1KVI6</accession>
<evidence type="ECO:0000313" key="2">
    <source>
        <dbReference type="Proteomes" id="UP000476009"/>
    </source>
</evidence>